<dbReference type="EMBL" id="MLYV02000398">
    <property type="protein sequence ID" value="PSS02354.1"/>
    <property type="molecule type" value="Genomic_DNA"/>
</dbReference>
<proteinExistence type="predicted"/>
<protein>
    <submittedName>
        <fullName evidence="1">Uncharacterized protein</fullName>
    </submittedName>
</protein>
<organism evidence="1 2">
    <name type="scientific">Hermanssonia centrifuga</name>
    <dbReference type="NCBI Taxonomy" id="98765"/>
    <lineage>
        <taxon>Eukaryota</taxon>
        <taxon>Fungi</taxon>
        <taxon>Dikarya</taxon>
        <taxon>Basidiomycota</taxon>
        <taxon>Agaricomycotina</taxon>
        <taxon>Agaricomycetes</taxon>
        <taxon>Polyporales</taxon>
        <taxon>Meruliaceae</taxon>
        <taxon>Hermanssonia</taxon>
    </lineage>
</organism>
<dbReference type="Proteomes" id="UP000186601">
    <property type="component" value="Unassembled WGS sequence"/>
</dbReference>
<evidence type="ECO:0000313" key="1">
    <source>
        <dbReference type="EMBL" id="PSS02354.1"/>
    </source>
</evidence>
<sequence length="93" mass="10208">MDVEDAKELEGCTWLDDRTAISDSADGVECAIEDTVLEDSMMFETVLDATREDDSELVRVVEFSETELSVLVLSTELVCRAGIDEVAELESTA</sequence>
<comment type="caution">
    <text evidence="1">The sequence shown here is derived from an EMBL/GenBank/DDBJ whole genome shotgun (WGS) entry which is preliminary data.</text>
</comment>
<name>A0A2R6Q5E2_9APHY</name>
<keyword evidence="2" id="KW-1185">Reference proteome</keyword>
<dbReference type="AlphaFoldDB" id="A0A2R6Q5E2"/>
<accession>A0A2R6Q5E2</accession>
<evidence type="ECO:0000313" key="2">
    <source>
        <dbReference type="Proteomes" id="UP000186601"/>
    </source>
</evidence>
<reference evidence="1 2" key="1">
    <citation type="submission" date="2018-02" db="EMBL/GenBank/DDBJ databases">
        <title>Genome sequence of the basidiomycete white-rot fungus Phlebia centrifuga.</title>
        <authorList>
            <person name="Granchi Z."/>
            <person name="Peng M."/>
            <person name="de Vries R.P."/>
            <person name="Hilden K."/>
            <person name="Makela M.R."/>
            <person name="Grigoriev I."/>
            <person name="Riley R."/>
        </authorList>
    </citation>
    <scope>NUCLEOTIDE SEQUENCE [LARGE SCALE GENOMIC DNA]</scope>
    <source>
        <strain evidence="1 2">FBCC195</strain>
    </source>
</reference>
<gene>
    <name evidence="1" type="ORF">PHLCEN_2v4047</name>
</gene>